<dbReference type="RefSeq" id="WP_322424282.1">
    <property type="nucleotide sequence ID" value="NZ_CP141058.1"/>
</dbReference>
<dbReference type="PANTHER" id="PTHR37309:SF1">
    <property type="entry name" value="SLR0284 PROTEIN"/>
    <property type="match status" value="1"/>
</dbReference>
<evidence type="ECO:0000256" key="3">
    <source>
        <dbReference type="ARBA" id="ARBA00022692"/>
    </source>
</evidence>
<comment type="caution">
    <text evidence="7">The sequence shown here is derived from an EMBL/GenBank/DDBJ whole genome shotgun (WGS) entry which is preliminary data.</text>
</comment>
<proteinExistence type="predicted"/>
<evidence type="ECO:0000256" key="6">
    <source>
        <dbReference type="SAM" id="Phobius"/>
    </source>
</evidence>
<feature type="transmembrane region" description="Helical" evidence="6">
    <location>
        <begin position="305"/>
        <end position="326"/>
    </location>
</feature>
<keyword evidence="3 6" id="KW-0812">Transmembrane</keyword>
<keyword evidence="2" id="KW-1003">Cell membrane</keyword>
<evidence type="ECO:0000256" key="2">
    <source>
        <dbReference type="ARBA" id="ARBA00022475"/>
    </source>
</evidence>
<feature type="transmembrane region" description="Helical" evidence="6">
    <location>
        <begin position="139"/>
        <end position="158"/>
    </location>
</feature>
<accession>A0ABU5KB63</accession>
<feature type="transmembrane region" description="Helical" evidence="6">
    <location>
        <begin position="202"/>
        <end position="223"/>
    </location>
</feature>
<keyword evidence="4 6" id="KW-1133">Transmembrane helix</keyword>
<sequence length="436" mass="45945">MDLIRPGSSGDLQALGRRAAESFLGRSVLRFLRMAGIDRCIVLSSQAFTALIPLLILVASLAPVGEEDVVADSLVDKFALTGGSADAVEQLFSTPPGASSGVSVFSALLLLFSGVSFARRMQAMYRAGWDQERQGVRSTVFAVLGLGALLVEVCLTYGLRELGEGLSAHWWWTVPVQLATGLVLWTSIPYLLMDRRVHWRRLLVAGGGAAVGTTAFSLATTVYMPVTVERYTEDFGLFGITIALIGWMLVGAGILVGSTAIGAEFDAARGARVVALKTRFGLHDPSADQSRVVEQEDRGLTADDVLLLVRVLLNWLILTAAVWVATAVVPGLHVDGGVVTYLALSVLFGLVNAVLGPLLDLVALPLTVVTLGLFALVVNGVLLATTAGLTERFSVDGLGNAVLGALVIAVVTTVLELVVRPVARSSAGSSQRRVNA</sequence>
<feature type="transmembrane region" description="Helical" evidence="6">
    <location>
        <begin position="235"/>
        <end position="256"/>
    </location>
</feature>
<evidence type="ECO:0000313" key="7">
    <source>
        <dbReference type="EMBL" id="MDZ5662176.1"/>
    </source>
</evidence>
<evidence type="ECO:0000256" key="5">
    <source>
        <dbReference type="ARBA" id="ARBA00023136"/>
    </source>
</evidence>
<dbReference type="InterPro" id="IPR017039">
    <property type="entry name" value="Virul_fac_BrkB"/>
</dbReference>
<dbReference type="Proteomes" id="UP001291999">
    <property type="component" value="Unassembled WGS sequence"/>
</dbReference>
<feature type="transmembrane region" description="Helical" evidence="6">
    <location>
        <begin position="366"/>
        <end position="389"/>
    </location>
</feature>
<evidence type="ECO:0000313" key="8">
    <source>
        <dbReference type="Proteomes" id="UP001291999"/>
    </source>
</evidence>
<feature type="transmembrane region" description="Helical" evidence="6">
    <location>
        <begin position="401"/>
        <end position="423"/>
    </location>
</feature>
<dbReference type="InterPro" id="IPR007165">
    <property type="entry name" value="Phage_holin_4_2"/>
</dbReference>
<dbReference type="EMBL" id="JAXQPW010000002">
    <property type="protein sequence ID" value="MDZ5662176.1"/>
    <property type="molecule type" value="Genomic_DNA"/>
</dbReference>
<protein>
    <submittedName>
        <fullName evidence="7">YhjD/YihY/BrkB family envelope integrity protein</fullName>
    </submittedName>
</protein>
<organism evidence="7 8">
    <name type="scientific">Nocardioides renjunii</name>
    <dbReference type="NCBI Taxonomy" id="3095075"/>
    <lineage>
        <taxon>Bacteria</taxon>
        <taxon>Bacillati</taxon>
        <taxon>Actinomycetota</taxon>
        <taxon>Actinomycetes</taxon>
        <taxon>Propionibacteriales</taxon>
        <taxon>Nocardioidaceae</taxon>
        <taxon>Nocardioides</taxon>
    </lineage>
</organism>
<feature type="transmembrane region" description="Helical" evidence="6">
    <location>
        <begin position="98"/>
        <end position="118"/>
    </location>
</feature>
<dbReference type="Pfam" id="PF03631">
    <property type="entry name" value="Virul_fac_BrkB"/>
    <property type="match status" value="1"/>
</dbReference>
<dbReference type="Pfam" id="PF04020">
    <property type="entry name" value="Phage_holin_4_2"/>
    <property type="match status" value="1"/>
</dbReference>
<comment type="subcellular location">
    <subcellularLocation>
        <location evidence="1">Cell membrane</location>
        <topology evidence="1">Multi-pass membrane protein</topology>
    </subcellularLocation>
</comment>
<feature type="transmembrane region" description="Helical" evidence="6">
    <location>
        <begin position="40"/>
        <end position="62"/>
    </location>
</feature>
<name>A0ABU5KB63_9ACTN</name>
<evidence type="ECO:0000256" key="4">
    <source>
        <dbReference type="ARBA" id="ARBA00022989"/>
    </source>
</evidence>
<evidence type="ECO:0000256" key="1">
    <source>
        <dbReference type="ARBA" id="ARBA00004651"/>
    </source>
</evidence>
<feature type="transmembrane region" description="Helical" evidence="6">
    <location>
        <begin position="170"/>
        <end position="190"/>
    </location>
</feature>
<reference evidence="7 8" key="1">
    <citation type="submission" date="2023-11" db="EMBL/GenBank/DDBJ databases">
        <title>Novel species in genus Nocardioides.</title>
        <authorList>
            <person name="Zhou H."/>
        </authorList>
    </citation>
    <scope>NUCLEOTIDE SEQUENCE [LARGE SCALE GENOMIC DNA]</scope>
    <source>
        <strain evidence="7 8">S-58</strain>
    </source>
</reference>
<keyword evidence="8" id="KW-1185">Reference proteome</keyword>
<feature type="transmembrane region" description="Helical" evidence="6">
    <location>
        <begin position="338"/>
        <end position="359"/>
    </location>
</feature>
<gene>
    <name evidence="7" type="ORF">SFC79_10410</name>
</gene>
<dbReference type="PANTHER" id="PTHR37309">
    <property type="entry name" value="SLR0284 PROTEIN"/>
    <property type="match status" value="1"/>
</dbReference>
<keyword evidence="5 6" id="KW-0472">Membrane</keyword>